<protein>
    <submittedName>
        <fullName evidence="2">Esterase/lipase</fullName>
    </submittedName>
</protein>
<proteinExistence type="predicted"/>
<dbReference type="InterPro" id="IPR001054">
    <property type="entry name" value="A/G_cyclase"/>
</dbReference>
<dbReference type="Gene3D" id="3.40.50.1820">
    <property type="entry name" value="alpha/beta hydrolase"/>
    <property type="match status" value="1"/>
</dbReference>
<dbReference type="PROSITE" id="PS50125">
    <property type="entry name" value="GUANYLATE_CYCLASE_2"/>
    <property type="match status" value="1"/>
</dbReference>
<dbReference type="AlphaFoldDB" id="A0AAU7AXH8"/>
<dbReference type="EMBL" id="CP114014">
    <property type="protein sequence ID" value="XAY06426.1"/>
    <property type="molecule type" value="Genomic_DNA"/>
</dbReference>
<dbReference type="KEGG" id="parq:DSM112329_03296"/>
<sequence length="452" mass="47730">MTASARGTSPVPSTTRWARNGDASIAYRTIGDGPVDIVFLSGLISHVEALLEEPGVMRFFGRLAQTCRVVLMDRRGSGLSDPHYGAFTDELDVGDVQVVLDALGTDRAVLMGYTGGASQALAFAAIHPERTLALMLYAPIVRNLRDAEVDWTSTEEERAARVATLVEGWGTGANIARIAPSVADDERIRAWLARLERQSMTPSGLERMSAALAQVDVREHLGNIRVPTLILHRTDDAMIDVRHSRYVAARIGGAKLVELPGVDNLPMVGDTEAILGEIEAFLTGGRRGGGLQRELLTVLFTDIVDATQRAASLGDARWRDLLAAHDAAVRATLSSFGGEEVKTIGDAFLATFAGPPSQAVRCADAIVGTVASLGLTVRAGMHTGECERIGGDVGGMAVHIAARVGAMAAPGEVLVSGTTFGTVVGSGLSFEDRGHHPLKGVPGSWPIFALRG</sequence>
<organism evidence="2">
    <name type="scientific">Paraconexibacter sp. AEG42_29</name>
    <dbReference type="NCBI Taxonomy" id="2997339"/>
    <lineage>
        <taxon>Bacteria</taxon>
        <taxon>Bacillati</taxon>
        <taxon>Actinomycetota</taxon>
        <taxon>Thermoleophilia</taxon>
        <taxon>Solirubrobacterales</taxon>
        <taxon>Paraconexibacteraceae</taxon>
        <taxon>Paraconexibacter</taxon>
    </lineage>
</organism>
<dbReference type="InterPro" id="IPR029058">
    <property type="entry name" value="AB_hydrolase_fold"/>
</dbReference>
<dbReference type="PANTHER" id="PTHR43433">
    <property type="entry name" value="HYDROLASE, ALPHA/BETA FOLD FAMILY PROTEIN"/>
    <property type="match status" value="1"/>
</dbReference>
<reference evidence="2" key="1">
    <citation type="submission" date="2022-12" db="EMBL/GenBank/DDBJ databases">
        <title>Paraconexibacter alkalitolerans sp. nov. and Baekduia alba sp. nov., isolated from soil and emended description of the genera Paraconexibacter (Chun et al., 2020) and Baekduia (An et al., 2020).</title>
        <authorList>
            <person name="Vieira S."/>
            <person name="Huber K.J."/>
            <person name="Geppert A."/>
            <person name="Wolf J."/>
            <person name="Neumann-Schaal M."/>
            <person name="Muesken M."/>
            <person name="Overmann J."/>
        </authorList>
    </citation>
    <scope>NUCLEOTIDE SEQUENCE</scope>
    <source>
        <strain evidence="2">AEG42_29</strain>
    </source>
</reference>
<dbReference type="Pfam" id="PF12697">
    <property type="entry name" value="Abhydrolase_6"/>
    <property type="match status" value="1"/>
</dbReference>
<accession>A0AAU7AXH8</accession>
<dbReference type="CDD" id="cd07302">
    <property type="entry name" value="CHD"/>
    <property type="match status" value="1"/>
</dbReference>
<dbReference type="GO" id="GO:0009190">
    <property type="term" value="P:cyclic nucleotide biosynthetic process"/>
    <property type="evidence" value="ECO:0007669"/>
    <property type="project" value="InterPro"/>
</dbReference>
<gene>
    <name evidence="2" type="ORF">DSM112329_03296</name>
</gene>
<dbReference type="InterPro" id="IPR029787">
    <property type="entry name" value="Nucleotide_cyclase"/>
</dbReference>
<evidence type="ECO:0000259" key="1">
    <source>
        <dbReference type="PROSITE" id="PS50125"/>
    </source>
</evidence>
<dbReference type="SUPFAM" id="SSF53474">
    <property type="entry name" value="alpha/beta-Hydrolases"/>
    <property type="match status" value="1"/>
</dbReference>
<dbReference type="SMART" id="SM00044">
    <property type="entry name" value="CYCc"/>
    <property type="match status" value="1"/>
</dbReference>
<feature type="domain" description="Guanylate cyclase" evidence="1">
    <location>
        <begin position="297"/>
        <end position="405"/>
    </location>
</feature>
<name>A0AAU7AXH8_9ACTN</name>
<dbReference type="PANTHER" id="PTHR43433:SF8">
    <property type="entry name" value="BIFUNCTIONAL LIPASE_ADENYLATE CYCLASE LIPJ"/>
    <property type="match status" value="1"/>
</dbReference>
<dbReference type="InterPro" id="IPR050471">
    <property type="entry name" value="AB_hydrolase"/>
</dbReference>
<evidence type="ECO:0000313" key="2">
    <source>
        <dbReference type="EMBL" id="XAY06426.1"/>
    </source>
</evidence>
<dbReference type="GO" id="GO:0035556">
    <property type="term" value="P:intracellular signal transduction"/>
    <property type="evidence" value="ECO:0007669"/>
    <property type="project" value="InterPro"/>
</dbReference>
<dbReference type="InterPro" id="IPR000073">
    <property type="entry name" value="AB_hydrolase_1"/>
</dbReference>
<dbReference type="Pfam" id="PF00211">
    <property type="entry name" value="Guanylate_cyc"/>
    <property type="match status" value="1"/>
</dbReference>
<dbReference type="SUPFAM" id="SSF55073">
    <property type="entry name" value="Nucleotide cyclase"/>
    <property type="match status" value="1"/>
</dbReference>
<dbReference type="PRINTS" id="PR00111">
    <property type="entry name" value="ABHYDROLASE"/>
</dbReference>
<dbReference type="Gene3D" id="3.30.70.1230">
    <property type="entry name" value="Nucleotide cyclase"/>
    <property type="match status" value="1"/>
</dbReference>
<dbReference type="RefSeq" id="WP_354697660.1">
    <property type="nucleotide sequence ID" value="NZ_CP114014.1"/>
</dbReference>
<dbReference type="GO" id="GO:0004016">
    <property type="term" value="F:adenylate cyclase activity"/>
    <property type="evidence" value="ECO:0007669"/>
    <property type="project" value="UniProtKB-ARBA"/>
</dbReference>